<dbReference type="STRING" id="6669.E9HDZ7"/>
<keyword evidence="4" id="KW-1185">Reference proteome</keyword>
<dbReference type="GO" id="GO:0008310">
    <property type="term" value="F:single-stranded DNA 3'-5' DNA exonuclease activity"/>
    <property type="evidence" value="ECO:0000318"/>
    <property type="project" value="GO_Central"/>
</dbReference>
<evidence type="ECO:0000259" key="2">
    <source>
        <dbReference type="Pfam" id="PF18701"/>
    </source>
</evidence>
<feature type="domain" description="DUF5641" evidence="2">
    <location>
        <begin position="158"/>
        <end position="235"/>
    </location>
</feature>
<dbReference type="Proteomes" id="UP000000305">
    <property type="component" value="Unassembled WGS sequence"/>
</dbReference>
<accession>E9HDZ7</accession>
<dbReference type="KEGG" id="dpx:DAPPUDRAFT_113063"/>
<dbReference type="InterPro" id="IPR052469">
    <property type="entry name" value="MEIOB"/>
</dbReference>
<proteinExistence type="predicted"/>
<gene>
    <name evidence="3" type="ORF">DAPPUDRAFT_113063</name>
</gene>
<dbReference type="AlphaFoldDB" id="E9HDZ7"/>
<dbReference type="InterPro" id="IPR040676">
    <property type="entry name" value="DUF5641"/>
</dbReference>
<protein>
    <recommendedName>
        <fullName evidence="2">DUF5641 domain-containing protein</fullName>
    </recommendedName>
</protein>
<dbReference type="Pfam" id="PF18701">
    <property type="entry name" value="DUF5641"/>
    <property type="match status" value="1"/>
</dbReference>
<organism evidence="3 4">
    <name type="scientific">Daphnia pulex</name>
    <name type="common">Water flea</name>
    <dbReference type="NCBI Taxonomy" id="6669"/>
    <lineage>
        <taxon>Eukaryota</taxon>
        <taxon>Metazoa</taxon>
        <taxon>Ecdysozoa</taxon>
        <taxon>Arthropoda</taxon>
        <taxon>Crustacea</taxon>
        <taxon>Branchiopoda</taxon>
        <taxon>Diplostraca</taxon>
        <taxon>Cladocera</taxon>
        <taxon>Anomopoda</taxon>
        <taxon>Daphniidae</taxon>
        <taxon>Daphnia</taxon>
    </lineage>
</organism>
<feature type="region of interest" description="Disordered" evidence="1">
    <location>
        <begin position="243"/>
        <end position="265"/>
    </location>
</feature>
<dbReference type="InParanoid" id="E9HDZ7"/>
<dbReference type="EMBL" id="GL732626">
    <property type="protein sequence ID" value="EFX70010.1"/>
    <property type="molecule type" value="Genomic_DNA"/>
</dbReference>
<dbReference type="GO" id="GO:0000712">
    <property type="term" value="P:resolution of meiotic recombination intermediates"/>
    <property type="evidence" value="ECO:0000318"/>
    <property type="project" value="GO_Central"/>
</dbReference>
<evidence type="ECO:0000256" key="1">
    <source>
        <dbReference type="SAM" id="MobiDB-lite"/>
    </source>
</evidence>
<evidence type="ECO:0000313" key="3">
    <source>
        <dbReference type="EMBL" id="EFX70010.1"/>
    </source>
</evidence>
<name>E9HDZ7_DAPPU</name>
<feature type="compositionally biased region" description="Low complexity" evidence="1">
    <location>
        <begin position="244"/>
        <end position="257"/>
    </location>
</feature>
<dbReference type="PANTHER" id="PTHR21166">
    <property type="entry name" value="CELL DIVISION CONTROL PROTEIN 24 OB DOMAIN-CONTAINING PROTEIN-RELATED"/>
    <property type="match status" value="1"/>
</dbReference>
<dbReference type="GO" id="GO:0003697">
    <property type="term" value="F:single-stranded DNA binding"/>
    <property type="evidence" value="ECO:0000318"/>
    <property type="project" value="GO_Central"/>
</dbReference>
<reference evidence="3 4" key="1">
    <citation type="journal article" date="2011" name="Science">
        <title>The ecoresponsive genome of Daphnia pulex.</title>
        <authorList>
            <person name="Colbourne J.K."/>
            <person name="Pfrender M.E."/>
            <person name="Gilbert D."/>
            <person name="Thomas W.K."/>
            <person name="Tucker A."/>
            <person name="Oakley T.H."/>
            <person name="Tokishita S."/>
            <person name="Aerts A."/>
            <person name="Arnold G.J."/>
            <person name="Basu M.K."/>
            <person name="Bauer D.J."/>
            <person name="Caceres C.E."/>
            <person name="Carmel L."/>
            <person name="Casola C."/>
            <person name="Choi J.H."/>
            <person name="Detter J.C."/>
            <person name="Dong Q."/>
            <person name="Dusheyko S."/>
            <person name="Eads B.D."/>
            <person name="Frohlich T."/>
            <person name="Geiler-Samerotte K.A."/>
            <person name="Gerlach D."/>
            <person name="Hatcher P."/>
            <person name="Jogdeo S."/>
            <person name="Krijgsveld J."/>
            <person name="Kriventseva E.V."/>
            <person name="Kultz D."/>
            <person name="Laforsch C."/>
            <person name="Lindquist E."/>
            <person name="Lopez J."/>
            <person name="Manak J.R."/>
            <person name="Muller J."/>
            <person name="Pangilinan J."/>
            <person name="Patwardhan R.P."/>
            <person name="Pitluck S."/>
            <person name="Pritham E.J."/>
            <person name="Rechtsteiner A."/>
            <person name="Rho M."/>
            <person name="Rogozin I.B."/>
            <person name="Sakarya O."/>
            <person name="Salamov A."/>
            <person name="Schaack S."/>
            <person name="Shapiro H."/>
            <person name="Shiga Y."/>
            <person name="Skalitzky C."/>
            <person name="Smith Z."/>
            <person name="Souvorov A."/>
            <person name="Sung W."/>
            <person name="Tang Z."/>
            <person name="Tsuchiya D."/>
            <person name="Tu H."/>
            <person name="Vos H."/>
            <person name="Wang M."/>
            <person name="Wolf Y.I."/>
            <person name="Yamagata H."/>
            <person name="Yamada T."/>
            <person name="Ye Y."/>
            <person name="Shaw J.R."/>
            <person name="Andrews J."/>
            <person name="Crease T.J."/>
            <person name="Tang H."/>
            <person name="Lucas S.M."/>
            <person name="Robertson H.M."/>
            <person name="Bork P."/>
            <person name="Koonin E.V."/>
            <person name="Zdobnov E.M."/>
            <person name="Grigoriev I.V."/>
            <person name="Lynch M."/>
            <person name="Boore J.L."/>
        </authorList>
    </citation>
    <scope>NUCLEOTIDE SEQUENCE [LARGE SCALE GENOMIC DNA]</scope>
</reference>
<evidence type="ECO:0000313" key="4">
    <source>
        <dbReference type="Proteomes" id="UP000000305"/>
    </source>
</evidence>
<dbReference type="PANTHER" id="PTHR21166:SF2">
    <property type="entry name" value="CELL DIVISION CONTROL PROTEIN 24 OB DOMAIN-CONTAINING PROTEIN-RELATED"/>
    <property type="match status" value="1"/>
</dbReference>
<dbReference type="HOGENOM" id="CLU_998394_0_0_1"/>
<sequence length="279" mass="30710">MADPARLTASRGGNRAAAIRLINRITNIVADGATTRAQKIHELQKKIVSLEDKITTIEDIDKAIQEELEPEDVEAEIEAADTHNQTLRDARDGFTFQLKTLQDAEDAANATLALATAPVVPAAPATPGPSANNAGNFRRHLRKCHPRPQEALRQFKSHQEYLTSLRERHNVSNKRFESTVKIGDVVLVHNEGPRLEWKLAVIEKLIIIPDGEVRATKIRTAGGKTNRPISKLYPLEVTETIEISSPPSQSASSVPVPATRPKRKAAIAANERIRNMAEE</sequence>
<dbReference type="OrthoDB" id="6626947at2759"/>